<dbReference type="GO" id="GO:0070129">
    <property type="term" value="P:regulation of mitochondrial translation"/>
    <property type="evidence" value="ECO:0007669"/>
    <property type="project" value="TreeGrafter"/>
</dbReference>
<dbReference type="STRING" id="278856.A0A212FGJ3"/>
<dbReference type="InterPro" id="IPR002885">
    <property type="entry name" value="PPR_rpt"/>
</dbReference>
<dbReference type="PANTHER" id="PTHR46669:SF2">
    <property type="entry name" value="EG:BACN32G11.3 PROTEIN"/>
    <property type="match status" value="1"/>
</dbReference>
<dbReference type="InterPro" id="IPR011990">
    <property type="entry name" value="TPR-like_helical_dom_sf"/>
</dbReference>
<dbReference type="EMBL" id="AGBW02008676">
    <property type="protein sequence ID" value="OWR52823.1"/>
    <property type="molecule type" value="Genomic_DNA"/>
</dbReference>
<proteinExistence type="predicted"/>
<organism evidence="1 2">
    <name type="scientific">Danaus plexippus plexippus</name>
    <dbReference type="NCBI Taxonomy" id="278856"/>
    <lineage>
        <taxon>Eukaryota</taxon>
        <taxon>Metazoa</taxon>
        <taxon>Ecdysozoa</taxon>
        <taxon>Arthropoda</taxon>
        <taxon>Hexapoda</taxon>
        <taxon>Insecta</taxon>
        <taxon>Pterygota</taxon>
        <taxon>Neoptera</taxon>
        <taxon>Endopterygota</taxon>
        <taxon>Lepidoptera</taxon>
        <taxon>Glossata</taxon>
        <taxon>Ditrysia</taxon>
        <taxon>Papilionoidea</taxon>
        <taxon>Nymphalidae</taxon>
        <taxon>Danainae</taxon>
        <taxon>Danaini</taxon>
        <taxon>Danaina</taxon>
        <taxon>Danaus</taxon>
        <taxon>Danaus</taxon>
    </lineage>
</organism>
<dbReference type="Pfam" id="PF13812">
    <property type="entry name" value="PPR_3"/>
    <property type="match status" value="2"/>
</dbReference>
<dbReference type="NCBIfam" id="TIGR00756">
    <property type="entry name" value="PPR"/>
    <property type="match status" value="1"/>
</dbReference>
<dbReference type="KEGG" id="dpl:KGM_215679"/>
<comment type="caution">
    <text evidence="1">The sequence shown here is derived from an EMBL/GenBank/DDBJ whole genome shotgun (WGS) entry which is preliminary data.</text>
</comment>
<dbReference type="GO" id="GO:0005634">
    <property type="term" value="C:nucleus"/>
    <property type="evidence" value="ECO:0007669"/>
    <property type="project" value="TreeGrafter"/>
</dbReference>
<dbReference type="SUPFAM" id="SSF48371">
    <property type="entry name" value="ARM repeat"/>
    <property type="match status" value="1"/>
</dbReference>
<accession>A0A212FGJ3</accession>
<dbReference type="Proteomes" id="UP000007151">
    <property type="component" value="Unassembled WGS sequence"/>
</dbReference>
<name>A0A212FGJ3_DANPL</name>
<dbReference type="PANTHER" id="PTHR46669">
    <property type="entry name" value="LEUCINE-RICH PPR MOTIF-CONTAINING PROTEIN, MITOCHONDRIAL"/>
    <property type="match status" value="1"/>
</dbReference>
<dbReference type="InterPro" id="IPR016024">
    <property type="entry name" value="ARM-type_fold"/>
</dbReference>
<evidence type="ECO:0000313" key="1">
    <source>
        <dbReference type="EMBL" id="OWR52823.1"/>
    </source>
</evidence>
<keyword evidence="2" id="KW-1185">Reference proteome</keyword>
<dbReference type="FunCoup" id="A0A212FGJ3">
    <property type="interactions" value="164"/>
</dbReference>
<dbReference type="eggNOG" id="KOG4318">
    <property type="taxonomic scope" value="Eukaryota"/>
</dbReference>
<dbReference type="PROSITE" id="PS51375">
    <property type="entry name" value="PPR"/>
    <property type="match status" value="1"/>
</dbReference>
<dbReference type="GO" id="GO:0005739">
    <property type="term" value="C:mitochondrion"/>
    <property type="evidence" value="ECO:0007669"/>
    <property type="project" value="TreeGrafter"/>
</dbReference>
<dbReference type="InterPro" id="IPR033490">
    <property type="entry name" value="LRP130"/>
</dbReference>
<protein>
    <submittedName>
        <fullName evidence="1">Leucine rich protein</fullName>
    </submittedName>
</protein>
<evidence type="ECO:0000313" key="2">
    <source>
        <dbReference type="Proteomes" id="UP000007151"/>
    </source>
</evidence>
<reference evidence="1 2" key="1">
    <citation type="journal article" date="2011" name="Cell">
        <title>The monarch butterfly genome yields insights into long-distance migration.</title>
        <authorList>
            <person name="Zhan S."/>
            <person name="Merlin C."/>
            <person name="Boore J.L."/>
            <person name="Reppert S.M."/>
        </authorList>
    </citation>
    <scope>NUCLEOTIDE SEQUENCE [LARGE SCALE GENOMIC DNA]</scope>
    <source>
        <strain evidence="1">F-2</strain>
    </source>
</reference>
<dbReference type="AlphaFoldDB" id="A0A212FGJ3"/>
<dbReference type="Gene3D" id="1.25.40.10">
    <property type="entry name" value="Tetratricopeptide repeat domain"/>
    <property type="match status" value="2"/>
</dbReference>
<dbReference type="Pfam" id="PF01535">
    <property type="entry name" value="PPR"/>
    <property type="match status" value="2"/>
</dbReference>
<gene>
    <name evidence="1" type="ORF">KGM_215679</name>
</gene>
<sequence>MLARQCNKLRSSVKVISCSKIAYSNKVNLQKSCFLLGSSKRFLGNQNPISKSDIFVSTGPTNKNVVGGNKRSRISSVEFLEKLIAGISTDIHQKNRVYKNDFIRVIDKIKETNMSSRKQGLLLIKCCTELMPDEMPSTRMALVQELWNAIKPHTTFDVEHYNELLRVYIANNKKLVVSKFIGEMGAVKPNLTTFELILRTLGEAGDINQCTEVISNMKAQGLPATENVFNSLIICHGKSGNLDNIPEILTMMKSLQLDYSVNTYTAIARAYGWNKKNQQLIKEMNTAVKNGITFGEVHIMDIVKTLAFVGNHTSIPEVLKYLPRQILESPSITPTMQSVATLLVFQSHPMAALEIYKILPLPSFGPKDDMGLHGRSLVRDCVKASTPSSVIALISQELMSSGRNAIALQNAAEAALQLGKVPLALDLFTRMKQFGMPVRPHYFWPILLQTSKTYGEKGVMNTLSTMSEMEVKPDYETIMDYTLPYVSFTSPQNLMKKFQEAGLTVTSVLTPMMVTLLNTGQVRAASEICELFDGKVDAELVIKPLLKGFLISSDIKSVIHILEDITAKALDKKKDWVGRFLCALIKNKRVKEDFPDILSIVKALQGKGIKISTSAADYCLSRVPEHPKKELIDSFKEALVNITDERLVDEGEMFVQQIQHPKQMNEEALSAHLVELESKGMNTRGVLRKLLQQYCRSGNLAAAREILEKCEREGVFLSAGMKASIFDLHVKQGELDMAELVLADLNKSSPNFTLDEYKVIDFATLMVYRKKIDKAFELINEQSRKRHITGGRNLSMNCWRLMDAVAAQGSVTEARRMFTLLTSLRYCKPSNTLLGPVVRAHLKNGDLEQAVQEFVSLAEKYKKTPLKHELLCKVLLAMNEGKSEERFISNEQSNGKLNKLAQTILNVDRQVHGASDVQVTLIAALADVGYKMTLRKIFLDPTTKFHPDALLRHCERFADEKKIHALEAIADTSKDLRHVHIEEIYNLILDIYQREDNCKDALTLFYKMQENDIEPSKKFIENICSLFKSNNKLVPPDVALIRDKLTKGASKKAV</sequence>
<dbReference type="GO" id="GO:0003730">
    <property type="term" value="F:mRNA 3'-UTR binding"/>
    <property type="evidence" value="ECO:0007669"/>
    <property type="project" value="TreeGrafter"/>
</dbReference>
<dbReference type="OrthoDB" id="767661at2759"/>